<dbReference type="SUPFAM" id="SSF52540">
    <property type="entry name" value="P-loop containing nucleoside triphosphate hydrolases"/>
    <property type="match status" value="1"/>
</dbReference>
<reference evidence="5 6" key="1">
    <citation type="journal article" date="2023" name="Elife">
        <title>Identification of key yeast species and microbe-microbe interactions impacting larval growth of Drosophila in the wild.</title>
        <authorList>
            <person name="Mure A."/>
            <person name="Sugiura Y."/>
            <person name="Maeda R."/>
            <person name="Honda K."/>
            <person name="Sakurai N."/>
            <person name="Takahashi Y."/>
            <person name="Watada M."/>
            <person name="Katoh T."/>
            <person name="Gotoh A."/>
            <person name="Gotoh Y."/>
            <person name="Taniguchi I."/>
            <person name="Nakamura K."/>
            <person name="Hayashi T."/>
            <person name="Katayama T."/>
            <person name="Uemura T."/>
            <person name="Hattori Y."/>
        </authorList>
    </citation>
    <scope>NUCLEOTIDE SEQUENCE [LARGE SCALE GENOMIC DNA]</scope>
    <source>
        <strain evidence="5 6">SC-9</strain>
    </source>
</reference>
<dbReference type="Pfam" id="PF00071">
    <property type="entry name" value="Ras"/>
    <property type="match status" value="1"/>
</dbReference>
<dbReference type="NCBIfam" id="TIGR00231">
    <property type="entry name" value="small_GTP"/>
    <property type="match status" value="1"/>
</dbReference>
<dbReference type="CDD" id="cd00154">
    <property type="entry name" value="Rab"/>
    <property type="match status" value="1"/>
</dbReference>
<accession>A0AAV5QGU2</accession>
<evidence type="ECO:0000256" key="4">
    <source>
        <dbReference type="SAM" id="MobiDB-lite"/>
    </source>
</evidence>
<sequence length="307" mass="35506">MQGASPSPRLPTSPSFFPSSAFESFAPSKAKIRNGVRRSMLIDYDTKLDDDNIPSLKLLLLGSAGVGKSALLIRYSDNYFDEFDSKTTIGIDLKVKLVDVDHKLFKVVLWDTAGQERYRTITPSLYKDTQGILLVYDINNKKTFDELDHWINECIDNSSNELKKIVFFVVGNKRDKPMDQREVFIEDLQKFSVRMNKHYKKKGVKIAGYYEVSAKYLDDVKFLFRTFISECVRRSLSTNSSDEDDKWSRSKKQNTDDNIEEEEEESDEDEEEEDEDEIETERVRRGSHNRTIDVAKKETIVTTYSCC</sequence>
<comment type="caution">
    <text evidence="5">The sequence shown here is derived from an EMBL/GenBank/DDBJ whole genome shotgun (WGS) entry which is preliminary data.</text>
</comment>
<comment type="subcellular location">
    <subcellularLocation>
        <location evidence="3">Endomembrane system</location>
        <topology evidence="3">Lipid-anchor</topology>
        <orientation evidence="3">Cytoplasmic side</orientation>
    </subcellularLocation>
</comment>
<keyword evidence="1" id="KW-0547">Nucleotide-binding</keyword>
<keyword evidence="6" id="KW-1185">Reference proteome</keyword>
<dbReference type="SMART" id="SM00173">
    <property type="entry name" value="RAS"/>
    <property type="match status" value="1"/>
</dbReference>
<evidence type="ECO:0000256" key="1">
    <source>
        <dbReference type="ARBA" id="ARBA00022741"/>
    </source>
</evidence>
<dbReference type="GO" id="GO:0003924">
    <property type="term" value="F:GTPase activity"/>
    <property type="evidence" value="ECO:0007669"/>
    <property type="project" value="InterPro"/>
</dbReference>
<dbReference type="GO" id="GO:0012505">
    <property type="term" value="C:endomembrane system"/>
    <property type="evidence" value="ECO:0007669"/>
    <property type="project" value="UniProtKB-SubCell"/>
</dbReference>
<dbReference type="InterPro" id="IPR050227">
    <property type="entry name" value="Rab"/>
</dbReference>
<feature type="compositionally biased region" description="Acidic residues" evidence="4">
    <location>
        <begin position="257"/>
        <end position="279"/>
    </location>
</feature>
<dbReference type="RefSeq" id="XP_064850812.1">
    <property type="nucleotide sequence ID" value="XM_064994740.1"/>
</dbReference>
<dbReference type="PROSITE" id="PS51421">
    <property type="entry name" value="RAS"/>
    <property type="match status" value="1"/>
</dbReference>
<proteinExistence type="predicted"/>
<dbReference type="SMART" id="SM00174">
    <property type="entry name" value="RHO"/>
    <property type="match status" value="1"/>
</dbReference>
<dbReference type="InterPro" id="IPR005225">
    <property type="entry name" value="Small_GTP-bd"/>
</dbReference>
<evidence type="ECO:0000313" key="5">
    <source>
        <dbReference type="EMBL" id="GMM33812.1"/>
    </source>
</evidence>
<keyword evidence="2" id="KW-0342">GTP-binding</keyword>
<evidence type="ECO:0000256" key="2">
    <source>
        <dbReference type="ARBA" id="ARBA00023134"/>
    </source>
</evidence>
<name>A0AAV5QGU2_9ASCO</name>
<feature type="compositionally biased region" description="Basic and acidic residues" evidence="4">
    <location>
        <begin position="280"/>
        <end position="289"/>
    </location>
</feature>
<organism evidence="5 6">
    <name type="scientific">Saccharomycopsis crataegensis</name>
    <dbReference type="NCBI Taxonomy" id="43959"/>
    <lineage>
        <taxon>Eukaryota</taxon>
        <taxon>Fungi</taxon>
        <taxon>Dikarya</taxon>
        <taxon>Ascomycota</taxon>
        <taxon>Saccharomycotina</taxon>
        <taxon>Saccharomycetes</taxon>
        <taxon>Saccharomycopsidaceae</taxon>
        <taxon>Saccharomycopsis</taxon>
    </lineage>
</organism>
<gene>
    <name evidence="5" type="ORF">DASC09_011370</name>
</gene>
<dbReference type="GO" id="GO:0005525">
    <property type="term" value="F:GTP binding"/>
    <property type="evidence" value="ECO:0007669"/>
    <property type="project" value="UniProtKB-KW"/>
</dbReference>
<dbReference type="SMART" id="SM00177">
    <property type="entry name" value="ARF"/>
    <property type="match status" value="1"/>
</dbReference>
<dbReference type="InterPro" id="IPR001806">
    <property type="entry name" value="Small_GTPase"/>
</dbReference>
<dbReference type="PANTHER" id="PTHR47977">
    <property type="entry name" value="RAS-RELATED PROTEIN RAB"/>
    <property type="match status" value="1"/>
</dbReference>
<dbReference type="Proteomes" id="UP001360560">
    <property type="component" value="Unassembled WGS sequence"/>
</dbReference>
<dbReference type="EMBL" id="BTFZ01000002">
    <property type="protein sequence ID" value="GMM33812.1"/>
    <property type="molecule type" value="Genomic_DNA"/>
</dbReference>
<dbReference type="AlphaFoldDB" id="A0AAV5QGU2"/>
<evidence type="ECO:0000256" key="3">
    <source>
        <dbReference type="ARBA" id="ARBA00046278"/>
    </source>
</evidence>
<dbReference type="SMART" id="SM00175">
    <property type="entry name" value="RAB"/>
    <property type="match status" value="1"/>
</dbReference>
<dbReference type="InterPro" id="IPR027417">
    <property type="entry name" value="P-loop_NTPase"/>
</dbReference>
<protein>
    <submittedName>
        <fullName evidence="5">Rab family GTPase</fullName>
    </submittedName>
</protein>
<dbReference type="GeneID" id="90071791"/>
<feature type="region of interest" description="Disordered" evidence="4">
    <location>
        <begin position="238"/>
        <end position="289"/>
    </location>
</feature>
<evidence type="ECO:0000313" key="6">
    <source>
        <dbReference type="Proteomes" id="UP001360560"/>
    </source>
</evidence>
<dbReference type="PRINTS" id="PR00449">
    <property type="entry name" value="RASTRNSFRMNG"/>
</dbReference>
<dbReference type="PROSITE" id="PS51419">
    <property type="entry name" value="RAB"/>
    <property type="match status" value="1"/>
</dbReference>
<dbReference type="FunFam" id="3.40.50.300:FF:001447">
    <property type="entry name" value="Ras-related protein Rab-1B"/>
    <property type="match status" value="1"/>
</dbReference>
<dbReference type="Gene3D" id="3.40.50.300">
    <property type="entry name" value="P-loop containing nucleotide triphosphate hydrolases"/>
    <property type="match status" value="1"/>
</dbReference>